<sequence length="50" mass="5606">MLLASGSHRKLWYGCAGRKSLRNSCRSRRTPVLDNVFCADIITVLANILK</sequence>
<evidence type="ECO:0000313" key="1">
    <source>
        <dbReference type="EMBL" id="EKJ45920.1"/>
    </source>
</evidence>
<dbReference type="EMBL" id="AMVG01000287">
    <property type="protein sequence ID" value="EKJ45920.1"/>
    <property type="molecule type" value="Genomic_DNA"/>
</dbReference>
<evidence type="ECO:0000313" key="2">
    <source>
        <dbReference type="Proteomes" id="UP000006789"/>
    </source>
</evidence>
<organism evidence="1 2">
    <name type="scientific">Escherichia coli EC1870</name>
    <dbReference type="NCBI Taxonomy" id="1005554"/>
    <lineage>
        <taxon>Bacteria</taxon>
        <taxon>Pseudomonadati</taxon>
        <taxon>Pseudomonadota</taxon>
        <taxon>Gammaproteobacteria</taxon>
        <taxon>Enterobacterales</taxon>
        <taxon>Enterobacteriaceae</taxon>
        <taxon>Escherichia</taxon>
    </lineage>
</organism>
<protein>
    <submittedName>
        <fullName evidence="1">Uncharacterized protein</fullName>
    </submittedName>
</protein>
<accession>A0AAV3HCF3</accession>
<dbReference type="AlphaFoldDB" id="A0AAV3HCF3"/>
<proteinExistence type="predicted"/>
<comment type="caution">
    <text evidence="1">The sequence shown here is derived from an EMBL/GenBank/DDBJ whole genome shotgun (WGS) entry which is preliminary data.</text>
</comment>
<gene>
    <name evidence="1" type="ORF">ECEC1870_1820</name>
</gene>
<name>A0AAV3HCF3_ECOLX</name>
<dbReference type="Proteomes" id="UP000006789">
    <property type="component" value="Unassembled WGS sequence"/>
</dbReference>
<reference evidence="1 2" key="1">
    <citation type="submission" date="2012-06" db="EMBL/GenBank/DDBJ databases">
        <title>Genomic anatomy of Escherichia coli O157:H7 outbreaks.</title>
        <authorList>
            <person name="Eppinger M."/>
            <person name="Daugherty S."/>
            <person name="Agrawal S."/>
            <person name="Galens K."/>
            <person name="Tallon L."/>
            <person name="Shefchek K."/>
            <person name="Parankush S."/>
            <person name="Cebula T.A."/>
            <person name="Feng P."/>
            <person name="Soderlund R."/>
            <person name="Mammel M.K."/>
            <person name="DebRoy C."/>
            <person name="Dudley E.G."/>
            <person name="Tarr P.I."/>
            <person name="Fraser-Liggett C."/>
            <person name="Ravel J."/>
        </authorList>
    </citation>
    <scope>NUCLEOTIDE SEQUENCE [LARGE SCALE GENOMIC DNA]</scope>
    <source>
        <strain evidence="1 2">EC1870</strain>
    </source>
</reference>